<protein>
    <submittedName>
        <fullName evidence="1">Uncharacterized protein</fullName>
    </submittedName>
</protein>
<gene>
    <name evidence="1" type="ORF">IF1G_11125</name>
</gene>
<proteinExistence type="predicted"/>
<organism evidence="1 2">
    <name type="scientific">Cordyceps javanica</name>
    <dbReference type="NCBI Taxonomy" id="43265"/>
    <lineage>
        <taxon>Eukaryota</taxon>
        <taxon>Fungi</taxon>
        <taxon>Dikarya</taxon>
        <taxon>Ascomycota</taxon>
        <taxon>Pezizomycotina</taxon>
        <taxon>Sordariomycetes</taxon>
        <taxon>Hypocreomycetidae</taxon>
        <taxon>Hypocreales</taxon>
        <taxon>Cordycipitaceae</taxon>
        <taxon>Cordyceps</taxon>
    </lineage>
</organism>
<dbReference type="Proteomes" id="UP000315783">
    <property type="component" value="Unassembled WGS sequence"/>
</dbReference>
<dbReference type="EMBL" id="SPUK01000031">
    <property type="protein sequence ID" value="TQV90233.1"/>
    <property type="molecule type" value="Genomic_DNA"/>
</dbReference>
<comment type="caution">
    <text evidence="1">The sequence shown here is derived from an EMBL/GenBank/DDBJ whole genome shotgun (WGS) entry which is preliminary data.</text>
</comment>
<sequence length="176" mass="20170">MRAYLHEQQASTPGDYKMLRSSVAIVNVEGSRTICYCRLVQSATSYVQTKDRFLEPALNVYGLVQPIFSSHAQFCIERYTREVVLGVFSLGSCERLQYWSATLCANERALSLAVKKTVRWLPTQLNGPLGGVPLYFLERLHRLTLPFGHSLQLIYIFTRKMKVLCGAHRLLRRRLT</sequence>
<evidence type="ECO:0000313" key="1">
    <source>
        <dbReference type="EMBL" id="TQV90233.1"/>
    </source>
</evidence>
<dbReference type="AlphaFoldDB" id="A0A545UL92"/>
<evidence type="ECO:0000313" key="2">
    <source>
        <dbReference type="Proteomes" id="UP000315783"/>
    </source>
</evidence>
<accession>A0A545UL92</accession>
<name>A0A545UL92_9HYPO</name>
<keyword evidence="2" id="KW-1185">Reference proteome</keyword>
<reference evidence="1 2" key="1">
    <citation type="journal article" date="2019" name="Appl. Microbiol. Biotechnol.">
        <title>Genome sequence of Isaria javanica and comparative genome analysis insights into family S53 peptidase evolution in fungal entomopathogens.</title>
        <authorList>
            <person name="Lin R."/>
            <person name="Zhang X."/>
            <person name="Xin B."/>
            <person name="Zou M."/>
            <person name="Gao Y."/>
            <person name="Qin F."/>
            <person name="Hu Q."/>
            <person name="Xie B."/>
            <person name="Cheng X."/>
        </authorList>
    </citation>
    <scope>NUCLEOTIDE SEQUENCE [LARGE SCALE GENOMIC DNA]</scope>
    <source>
        <strain evidence="1 2">IJ1G</strain>
    </source>
</reference>